<dbReference type="PANTHER" id="PTHR13847:SF289">
    <property type="entry name" value="GLYCINE OXIDASE"/>
    <property type="match status" value="1"/>
</dbReference>
<proteinExistence type="predicted"/>
<keyword evidence="4" id="KW-1185">Reference proteome</keyword>
<organism evidence="3 4">
    <name type="scientific">Brucella oryzae</name>
    <dbReference type="NCBI Taxonomy" id="335286"/>
    <lineage>
        <taxon>Bacteria</taxon>
        <taxon>Pseudomonadati</taxon>
        <taxon>Pseudomonadota</taxon>
        <taxon>Alphaproteobacteria</taxon>
        <taxon>Hyphomicrobiales</taxon>
        <taxon>Brucellaceae</taxon>
        <taxon>Brucella/Ochrobactrum group</taxon>
        <taxon>Brucella</taxon>
    </lineage>
</organism>
<dbReference type="GO" id="GO:0005737">
    <property type="term" value="C:cytoplasm"/>
    <property type="evidence" value="ECO:0007669"/>
    <property type="project" value="TreeGrafter"/>
</dbReference>
<evidence type="ECO:0000313" key="4">
    <source>
        <dbReference type="Proteomes" id="UP000238493"/>
    </source>
</evidence>
<gene>
    <name evidence="3" type="ORF">C3731_04660</name>
</gene>
<dbReference type="OrthoDB" id="9805337at2"/>
<evidence type="ECO:0000313" key="3">
    <source>
        <dbReference type="EMBL" id="PQA74901.1"/>
    </source>
</evidence>
<dbReference type="RefSeq" id="WP_104754541.1">
    <property type="nucleotide sequence ID" value="NZ_JBHEEO010000009.1"/>
</dbReference>
<protein>
    <submittedName>
        <fullName evidence="3">Amino acid dehydrogenase</fullName>
    </submittedName>
</protein>
<dbReference type="AlphaFoldDB" id="A0A2S7J3S8"/>
<dbReference type="EMBL" id="PTRC01000008">
    <property type="protein sequence ID" value="PQA74901.1"/>
    <property type="molecule type" value="Genomic_DNA"/>
</dbReference>
<name>A0A2S7J3S8_9HYPH</name>
<accession>A0A2S7J3S8</accession>
<dbReference type="Pfam" id="PF01266">
    <property type="entry name" value="DAO"/>
    <property type="match status" value="1"/>
</dbReference>
<evidence type="ECO:0000256" key="1">
    <source>
        <dbReference type="ARBA" id="ARBA00023002"/>
    </source>
</evidence>
<reference evidence="3 4" key="1">
    <citation type="submission" date="2018-02" db="EMBL/GenBank/DDBJ databases">
        <title>Draft genome sequence of Ochrobactrum oryzae found in Brazil.</title>
        <authorList>
            <person name="Cerdeira L."/>
            <person name="Andrade F."/>
            <person name="Zacariotto T."/>
            <person name="Barbosa B."/>
            <person name="Santos S."/>
            <person name="Cassetari V."/>
            <person name="Lincopan N."/>
        </authorList>
    </citation>
    <scope>NUCLEOTIDE SEQUENCE [LARGE SCALE GENOMIC DNA]</scope>
    <source>
        <strain evidence="3 4">OA447</strain>
    </source>
</reference>
<dbReference type="GO" id="GO:0016491">
    <property type="term" value="F:oxidoreductase activity"/>
    <property type="evidence" value="ECO:0007669"/>
    <property type="project" value="UniProtKB-KW"/>
</dbReference>
<dbReference type="Gene3D" id="3.50.50.60">
    <property type="entry name" value="FAD/NAD(P)-binding domain"/>
    <property type="match status" value="2"/>
</dbReference>
<dbReference type="PANTHER" id="PTHR13847">
    <property type="entry name" value="SARCOSINE DEHYDROGENASE-RELATED"/>
    <property type="match status" value="1"/>
</dbReference>
<dbReference type="InterPro" id="IPR036188">
    <property type="entry name" value="FAD/NAD-bd_sf"/>
</dbReference>
<sequence length="409" mass="44745">MTDCIVLGAGMVGVGAALALQERGWSVLLVDRNNPGSETSYGNAGIIQTEAVSPYALPRAPLELLKAAFGANNQVAWRLGDMPGQIGPLLRYWHHSETKRHRTVSQFYARMIRRATDDHAPLIKASGAENLIRRTGLRELHRSSRSFEISARDAERKKQEFGVASIIEDSKAVSVAEPSLKTGLAGAIHWTDPWSCSDPGALAQAYVNLFVKRGGIFLHGDARSLQQDGAGWRVDTREGPHRARQVVLALGPWSPEVLRGFGYRIPMVLKRGYHQHYSGAGPKIPIVDVNNSTVATPMDAGLRILTGAELTPLNSVARHQQLNRSIEAISALFDIGSPVEQTSWFGSRPCMPRMLPVVAEAPRHKGLWLDFGHGHQGFTLGPTTGRLLAERMGGEAKDTELYRALDLQH</sequence>
<comment type="caution">
    <text evidence="3">The sequence shown here is derived from an EMBL/GenBank/DDBJ whole genome shotgun (WGS) entry which is preliminary data.</text>
</comment>
<dbReference type="Gene3D" id="3.30.9.10">
    <property type="entry name" value="D-Amino Acid Oxidase, subunit A, domain 2"/>
    <property type="match status" value="1"/>
</dbReference>
<evidence type="ECO:0000259" key="2">
    <source>
        <dbReference type="Pfam" id="PF01266"/>
    </source>
</evidence>
<dbReference type="Proteomes" id="UP000238493">
    <property type="component" value="Unassembled WGS sequence"/>
</dbReference>
<feature type="domain" description="FAD dependent oxidoreductase" evidence="2">
    <location>
        <begin position="3"/>
        <end position="391"/>
    </location>
</feature>
<dbReference type="SUPFAM" id="SSF51905">
    <property type="entry name" value="FAD/NAD(P)-binding domain"/>
    <property type="match status" value="1"/>
</dbReference>
<keyword evidence="1" id="KW-0560">Oxidoreductase</keyword>
<dbReference type="InterPro" id="IPR006076">
    <property type="entry name" value="FAD-dep_OxRdtase"/>
</dbReference>